<dbReference type="Proteomes" id="UP000298860">
    <property type="component" value="Unassembled WGS sequence"/>
</dbReference>
<sequence>MRYRADDMRMDRSGGRAPSTSAIAWRTAKQDPRADDLFGYNRAHGGTPEDAPV</sequence>
<organism evidence="2 3">
    <name type="scientific">Gandjariella thermophila</name>
    <dbReference type="NCBI Taxonomy" id="1931992"/>
    <lineage>
        <taxon>Bacteria</taxon>
        <taxon>Bacillati</taxon>
        <taxon>Actinomycetota</taxon>
        <taxon>Actinomycetes</taxon>
        <taxon>Pseudonocardiales</taxon>
        <taxon>Pseudonocardiaceae</taxon>
        <taxon>Gandjariella</taxon>
    </lineage>
</organism>
<comment type="caution">
    <text evidence="2">The sequence shown here is derived from an EMBL/GenBank/DDBJ whole genome shotgun (WGS) entry which is preliminary data.</text>
</comment>
<evidence type="ECO:0000313" key="3">
    <source>
        <dbReference type="Proteomes" id="UP000298860"/>
    </source>
</evidence>
<feature type="region of interest" description="Disordered" evidence="1">
    <location>
        <begin position="1"/>
        <end position="30"/>
    </location>
</feature>
<dbReference type="EMBL" id="BJFL01000002">
    <property type="protein sequence ID" value="GDY29072.1"/>
    <property type="molecule type" value="Genomic_DNA"/>
</dbReference>
<accession>A0A4D4J1V6</accession>
<keyword evidence="3" id="KW-1185">Reference proteome</keyword>
<dbReference type="AlphaFoldDB" id="A0A4D4J1V6"/>
<evidence type="ECO:0000313" key="2">
    <source>
        <dbReference type="EMBL" id="GDY29072.1"/>
    </source>
</evidence>
<protein>
    <submittedName>
        <fullName evidence="2">Uncharacterized protein</fullName>
    </submittedName>
</protein>
<feature type="compositionally biased region" description="Basic and acidic residues" evidence="1">
    <location>
        <begin position="1"/>
        <end position="14"/>
    </location>
</feature>
<name>A0A4D4J1V6_9PSEU</name>
<reference evidence="3" key="1">
    <citation type="submission" date="2019-04" db="EMBL/GenBank/DDBJ databases">
        <title>Draft genome sequence of Pseudonocardiaceae bacterium SL3-2-4.</title>
        <authorList>
            <person name="Ningsih F."/>
            <person name="Yokota A."/>
            <person name="Sakai Y."/>
            <person name="Nanatani K."/>
            <person name="Yabe S."/>
            <person name="Oetari A."/>
            <person name="Sjamsuridzal W."/>
        </authorList>
    </citation>
    <scope>NUCLEOTIDE SEQUENCE [LARGE SCALE GENOMIC DNA]</scope>
    <source>
        <strain evidence="3">SL3-2-4</strain>
    </source>
</reference>
<gene>
    <name evidence="2" type="ORF">GTS_07050</name>
</gene>
<evidence type="ECO:0000256" key="1">
    <source>
        <dbReference type="SAM" id="MobiDB-lite"/>
    </source>
</evidence>
<proteinExistence type="predicted"/>